<reference evidence="2" key="1">
    <citation type="submission" date="2022-10" db="EMBL/GenBank/DDBJ databases">
        <authorList>
            <person name="Chen Y."/>
            <person name="Dougan E. K."/>
            <person name="Chan C."/>
            <person name="Rhodes N."/>
            <person name="Thang M."/>
        </authorList>
    </citation>
    <scope>NUCLEOTIDE SEQUENCE</scope>
</reference>
<reference evidence="3" key="2">
    <citation type="submission" date="2024-04" db="EMBL/GenBank/DDBJ databases">
        <authorList>
            <person name="Chen Y."/>
            <person name="Shah S."/>
            <person name="Dougan E. K."/>
            <person name="Thang M."/>
            <person name="Chan C."/>
        </authorList>
    </citation>
    <scope>NUCLEOTIDE SEQUENCE [LARGE SCALE GENOMIC DNA]</scope>
</reference>
<dbReference type="EMBL" id="CAMXCT030001888">
    <property type="protein sequence ID" value="CAL4781186.1"/>
    <property type="molecule type" value="Genomic_DNA"/>
</dbReference>
<evidence type="ECO:0000313" key="2">
    <source>
        <dbReference type="EMBL" id="CAI3993874.1"/>
    </source>
</evidence>
<evidence type="ECO:0000256" key="1">
    <source>
        <dbReference type="SAM" id="MobiDB-lite"/>
    </source>
</evidence>
<dbReference type="OrthoDB" id="438236at2759"/>
<feature type="compositionally biased region" description="Low complexity" evidence="1">
    <location>
        <begin position="1"/>
        <end position="19"/>
    </location>
</feature>
<evidence type="ECO:0000313" key="3">
    <source>
        <dbReference type="EMBL" id="CAL1147249.1"/>
    </source>
</evidence>
<gene>
    <name evidence="2" type="ORF">C1SCF055_LOCUS20579</name>
</gene>
<feature type="region of interest" description="Disordered" evidence="1">
    <location>
        <begin position="1"/>
        <end position="91"/>
    </location>
</feature>
<dbReference type="EMBL" id="CAMXCT010001888">
    <property type="protein sequence ID" value="CAI3993874.1"/>
    <property type="molecule type" value="Genomic_DNA"/>
</dbReference>
<feature type="compositionally biased region" description="Polar residues" evidence="1">
    <location>
        <begin position="24"/>
        <end position="39"/>
    </location>
</feature>
<dbReference type="Proteomes" id="UP001152797">
    <property type="component" value="Unassembled WGS sequence"/>
</dbReference>
<sequence>MATNASSSQANSSNGKQSAHSTKDNSATSSCGAGSANATKRSRFGDPEDPLDAFMAGLEDQVKDDMSSIGKKKPEEKTEPAVDKHKAGAMKGAIQHQLKQRYKAKLNQMRGPRSD</sequence>
<comment type="caution">
    <text evidence="2">The sequence shown here is derived from an EMBL/GenBank/DDBJ whole genome shotgun (WGS) entry which is preliminary data.</text>
</comment>
<keyword evidence="4" id="KW-1185">Reference proteome</keyword>
<protein>
    <submittedName>
        <fullName evidence="2">Uncharacterized protein</fullName>
    </submittedName>
</protein>
<evidence type="ECO:0000313" key="4">
    <source>
        <dbReference type="Proteomes" id="UP001152797"/>
    </source>
</evidence>
<accession>A0A9P1FY22</accession>
<dbReference type="AlphaFoldDB" id="A0A9P1FY22"/>
<dbReference type="EMBL" id="CAMXCT020001888">
    <property type="protein sequence ID" value="CAL1147249.1"/>
    <property type="molecule type" value="Genomic_DNA"/>
</dbReference>
<name>A0A9P1FY22_9DINO</name>
<proteinExistence type="predicted"/>
<organism evidence="2">
    <name type="scientific">Cladocopium goreaui</name>
    <dbReference type="NCBI Taxonomy" id="2562237"/>
    <lineage>
        <taxon>Eukaryota</taxon>
        <taxon>Sar</taxon>
        <taxon>Alveolata</taxon>
        <taxon>Dinophyceae</taxon>
        <taxon>Suessiales</taxon>
        <taxon>Symbiodiniaceae</taxon>
        <taxon>Cladocopium</taxon>
    </lineage>
</organism>
<feature type="compositionally biased region" description="Basic and acidic residues" evidence="1">
    <location>
        <begin position="60"/>
        <end position="86"/>
    </location>
</feature>